<accession>A0AAW2KNR0</accession>
<sequence length="82" mass="9048">MHMVWRIGLLGWVIITMMSSNNIDIAKVADAAVSKNVMKKIDAINSMGPYLGVVVPNTFEMGPLLNSPSFVPHHHLPFLDFA</sequence>
<reference evidence="2" key="1">
    <citation type="submission" date="2020-06" db="EMBL/GenBank/DDBJ databases">
        <authorList>
            <person name="Li T."/>
            <person name="Hu X."/>
            <person name="Zhang T."/>
            <person name="Song X."/>
            <person name="Zhang H."/>
            <person name="Dai N."/>
            <person name="Sheng W."/>
            <person name="Hou X."/>
            <person name="Wei L."/>
        </authorList>
    </citation>
    <scope>NUCLEOTIDE SEQUENCE</scope>
    <source>
        <strain evidence="2">G02</strain>
        <tissue evidence="2">Leaf</tissue>
    </source>
</reference>
<name>A0AAW2KNR0_SESRA</name>
<keyword evidence="1" id="KW-0732">Signal</keyword>
<organism evidence="2">
    <name type="scientific">Sesamum radiatum</name>
    <name type="common">Black benniseed</name>
    <dbReference type="NCBI Taxonomy" id="300843"/>
    <lineage>
        <taxon>Eukaryota</taxon>
        <taxon>Viridiplantae</taxon>
        <taxon>Streptophyta</taxon>
        <taxon>Embryophyta</taxon>
        <taxon>Tracheophyta</taxon>
        <taxon>Spermatophyta</taxon>
        <taxon>Magnoliopsida</taxon>
        <taxon>eudicotyledons</taxon>
        <taxon>Gunneridae</taxon>
        <taxon>Pentapetalae</taxon>
        <taxon>asterids</taxon>
        <taxon>lamiids</taxon>
        <taxon>Lamiales</taxon>
        <taxon>Pedaliaceae</taxon>
        <taxon>Sesamum</taxon>
    </lineage>
</organism>
<feature type="non-terminal residue" evidence="2">
    <location>
        <position position="82"/>
    </location>
</feature>
<dbReference type="PANTHER" id="PTHR21234">
    <property type="entry name" value="PURINE NUCLEOSIDE PHOSPHORYLASE"/>
    <property type="match status" value="1"/>
</dbReference>
<dbReference type="PANTHER" id="PTHR21234:SF42">
    <property type="entry name" value="PHOSPHORYLASE SUPERFAMILY PROTEIN"/>
    <property type="match status" value="1"/>
</dbReference>
<dbReference type="AlphaFoldDB" id="A0AAW2KNR0"/>
<reference evidence="2" key="2">
    <citation type="journal article" date="2024" name="Plant">
        <title>Genomic evolution and insights into agronomic trait innovations of Sesamum species.</title>
        <authorList>
            <person name="Miao H."/>
            <person name="Wang L."/>
            <person name="Qu L."/>
            <person name="Liu H."/>
            <person name="Sun Y."/>
            <person name="Le M."/>
            <person name="Wang Q."/>
            <person name="Wei S."/>
            <person name="Zheng Y."/>
            <person name="Lin W."/>
            <person name="Duan Y."/>
            <person name="Cao H."/>
            <person name="Xiong S."/>
            <person name="Wang X."/>
            <person name="Wei L."/>
            <person name="Li C."/>
            <person name="Ma Q."/>
            <person name="Ju M."/>
            <person name="Zhao R."/>
            <person name="Li G."/>
            <person name="Mu C."/>
            <person name="Tian Q."/>
            <person name="Mei H."/>
            <person name="Zhang T."/>
            <person name="Gao T."/>
            <person name="Zhang H."/>
        </authorList>
    </citation>
    <scope>NUCLEOTIDE SEQUENCE</scope>
    <source>
        <strain evidence="2">G02</strain>
    </source>
</reference>
<evidence type="ECO:0000313" key="2">
    <source>
        <dbReference type="EMBL" id="KAL0308594.1"/>
    </source>
</evidence>
<proteinExistence type="predicted"/>
<gene>
    <name evidence="2" type="ORF">Sradi_5801700</name>
</gene>
<feature type="chain" id="PRO_5043441778" evidence="1">
    <location>
        <begin position="21"/>
        <end position="82"/>
    </location>
</feature>
<protein>
    <submittedName>
        <fullName evidence="2">Uncharacterized protein</fullName>
    </submittedName>
</protein>
<evidence type="ECO:0000256" key="1">
    <source>
        <dbReference type="SAM" id="SignalP"/>
    </source>
</evidence>
<dbReference type="EMBL" id="JACGWJ010000027">
    <property type="protein sequence ID" value="KAL0308594.1"/>
    <property type="molecule type" value="Genomic_DNA"/>
</dbReference>
<comment type="caution">
    <text evidence="2">The sequence shown here is derived from an EMBL/GenBank/DDBJ whole genome shotgun (WGS) entry which is preliminary data.</text>
</comment>
<feature type="signal peptide" evidence="1">
    <location>
        <begin position="1"/>
        <end position="20"/>
    </location>
</feature>